<dbReference type="RefSeq" id="WP_119598769.1">
    <property type="nucleotide sequence ID" value="NZ_QXQA01000003.1"/>
</dbReference>
<name>A0A3A1UZI2_9BACL</name>
<comment type="caution">
    <text evidence="2">The sequence shown here is derived from an EMBL/GenBank/DDBJ whole genome shotgun (WGS) entry which is preliminary data.</text>
</comment>
<keyword evidence="1" id="KW-1133">Transmembrane helix</keyword>
<protein>
    <submittedName>
        <fullName evidence="2">J domain-containing protein</fullName>
    </submittedName>
</protein>
<evidence type="ECO:0000256" key="1">
    <source>
        <dbReference type="SAM" id="Phobius"/>
    </source>
</evidence>
<keyword evidence="1" id="KW-0812">Transmembrane</keyword>
<gene>
    <name evidence="2" type="ORF">D3P08_07085</name>
</gene>
<evidence type="ECO:0000313" key="2">
    <source>
        <dbReference type="EMBL" id="RIX54009.1"/>
    </source>
</evidence>
<dbReference type="AlphaFoldDB" id="A0A3A1UZI2"/>
<dbReference type="EMBL" id="QXQA01000003">
    <property type="protein sequence ID" value="RIX54009.1"/>
    <property type="molecule type" value="Genomic_DNA"/>
</dbReference>
<feature type="transmembrane region" description="Helical" evidence="1">
    <location>
        <begin position="96"/>
        <end position="116"/>
    </location>
</feature>
<keyword evidence="1" id="KW-0472">Membrane</keyword>
<sequence>MDDLKQAYKTMGLEEFAPREEVEKRYTTLMKRERSRASSSAEGGSDFAQVTEAYRLILAYEDQKYKQAFNEQEYGKYKSMAGQAQKLDHFWRYYKFHTIGAIALIALIIYGIVSYVDHREHQKYLASLPPIDLDVSFMGLFMEQEESTLDDVNAAMLKSFPDWKRMQSNIIFVPGEDGNQYAYLQKAFVTVATEKPDIYIMDRFMFEWLGQQDILMKLEDIPELSEAAGSELGQKLKTQASPEEAVYGMDLTESQLFEDLPLMKDDLIVGIRVDAERPEKAIQFIKQYVDTNP</sequence>
<accession>A0A3A1UZI2</accession>
<reference evidence="2 3" key="1">
    <citation type="submission" date="2018-09" db="EMBL/GenBank/DDBJ databases">
        <title>Paenibacillus aracenensis nov. sp. isolated from a cave in southern Spain.</title>
        <authorList>
            <person name="Jurado V."/>
            <person name="Gutierrez-Patricio S."/>
            <person name="Gonzalez-Pimentel J.L."/>
            <person name="Miller A.Z."/>
            <person name="Laiz L."/>
            <person name="Saiz-Jimenez C."/>
        </authorList>
    </citation>
    <scope>NUCLEOTIDE SEQUENCE [LARGE SCALE GENOMIC DNA]</scope>
    <source>
        <strain evidence="2 3">DSM 22867</strain>
    </source>
</reference>
<organism evidence="2 3">
    <name type="scientific">Paenibacillus nanensis</name>
    <dbReference type="NCBI Taxonomy" id="393251"/>
    <lineage>
        <taxon>Bacteria</taxon>
        <taxon>Bacillati</taxon>
        <taxon>Bacillota</taxon>
        <taxon>Bacilli</taxon>
        <taxon>Bacillales</taxon>
        <taxon>Paenibacillaceae</taxon>
        <taxon>Paenibacillus</taxon>
    </lineage>
</organism>
<keyword evidence="3" id="KW-1185">Reference proteome</keyword>
<evidence type="ECO:0000313" key="3">
    <source>
        <dbReference type="Proteomes" id="UP000266482"/>
    </source>
</evidence>
<proteinExistence type="predicted"/>
<dbReference type="Proteomes" id="UP000266482">
    <property type="component" value="Unassembled WGS sequence"/>
</dbReference>
<dbReference type="OrthoDB" id="1738492at2"/>